<keyword evidence="4" id="KW-0109">Calcium transport</keyword>
<dbReference type="Proteomes" id="UP000595140">
    <property type="component" value="Unassembled WGS sequence"/>
</dbReference>
<evidence type="ECO:0000256" key="13">
    <source>
        <dbReference type="ARBA" id="ARBA00023303"/>
    </source>
</evidence>
<keyword evidence="6 16" id="KW-0812">Transmembrane</keyword>
<keyword evidence="12 16" id="KW-0472">Membrane</keyword>
<evidence type="ECO:0000313" key="19">
    <source>
        <dbReference type="Proteomes" id="UP000595140"/>
    </source>
</evidence>
<evidence type="ECO:0000259" key="17">
    <source>
        <dbReference type="Pfam" id="PF04678"/>
    </source>
</evidence>
<feature type="region of interest" description="Disordered" evidence="15">
    <location>
        <begin position="17"/>
        <end position="46"/>
    </location>
</feature>
<evidence type="ECO:0000256" key="15">
    <source>
        <dbReference type="SAM" id="MobiDB-lite"/>
    </source>
</evidence>
<evidence type="ECO:0000256" key="2">
    <source>
        <dbReference type="ARBA" id="ARBA00005653"/>
    </source>
</evidence>
<evidence type="ECO:0000256" key="9">
    <source>
        <dbReference type="ARBA" id="ARBA00022989"/>
    </source>
</evidence>
<keyword evidence="7" id="KW-0999">Mitochondrion inner membrane</keyword>
<dbReference type="InterPro" id="IPR006769">
    <property type="entry name" value="MCU_C"/>
</dbReference>
<dbReference type="GO" id="GO:0036444">
    <property type="term" value="P:calcium import into the mitochondrion"/>
    <property type="evidence" value="ECO:0007669"/>
    <property type="project" value="TreeGrafter"/>
</dbReference>
<evidence type="ECO:0000313" key="18">
    <source>
        <dbReference type="EMBL" id="VFR00480.1"/>
    </source>
</evidence>
<keyword evidence="3" id="KW-0813">Transport</keyword>
<evidence type="ECO:0000256" key="4">
    <source>
        <dbReference type="ARBA" id="ARBA00022568"/>
    </source>
</evidence>
<evidence type="ECO:0000256" key="7">
    <source>
        <dbReference type="ARBA" id="ARBA00022792"/>
    </source>
</evidence>
<gene>
    <name evidence="18" type="ORF">CCAM_LOCUS42255</name>
</gene>
<keyword evidence="10" id="KW-0406">Ion transport</keyword>
<evidence type="ECO:0000256" key="5">
    <source>
        <dbReference type="ARBA" id="ARBA00022673"/>
    </source>
</evidence>
<dbReference type="InterPro" id="IPR039055">
    <property type="entry name" value="MCU_fam"/>
</dbReference>
<keyword evidence="19" id="KW-1185">Reference proteome</keyword>
<evidence type="ECO:0000256" key="8">
    <source>
        <dbReference type="ARBA" id="ARBA00022837"/>
    </source>
</evidence>
<evidence type="ECO:0000256" key="16">
    <source>
        <dbReference type="SAM" id="Phobius"/>
    </source>
</evidence>
<dbReference type="EMBL" id="OOIL02006696">
    <property type="protein sequence ID" value="VFR00480.1"/>
    <property type="molecule type" value="Genomic_DNA"/>
</dbReference>
<dbReference type="Pfam" id="PF04678">
    <property type="entry name" value="MCU"/>
    <property type="match status" value="1"/>
</dbReference>
<dbReference type="PANTHER" id="PTHR13462:SF10">
    <property type="entry name" value="CALCIUM UNIPORTER PROTEIN, MITOCHONDRIAL"/>
    <property type="match status" value="1"/>
</dbReference>
<organism evidence="18 19">
    <name type="scientific">Cuscuta campestris</name>
    <dbReference type="NCBI Taxonomy" id="132261"/>
    <lineage>
        <taxon>Eukaryota</taxon>
        <taxon>Viridiplantae</taxon>
        <taxon>Streptophyta</taxon>
        <taxon>Embryophyta</taxon>
        <taxon>Tracheophyta</taxon>
        <taxon>Spermatophyta</taxon>
        <taxon>Magnoliopsida</taxon>
        <taxon>eudicotyledons</taxon>
        <taxon>Gunneridae</taxon>
        <taxon>Pentapetalae</taxon>
        <taxon>asterids</taxon>
        <taxon>lamiids</taxon>
        <taxon>Solanales</taxon>
        <taxon>Convolvulaceae</taxon>
        <taxon>Cuscuteae</taxon>
        <taxon>Cuscuta</taxon>
        <taxon>Cuscuta subgen. Grammica</taxon>
        <taxon>Cuscuta sect. Cleistogrammica</taxon>
    </lineage>
</organism>
<comment type="similarity">
    <text evidence="2">Belongs to the MCU (TC 1.A.77) family.</text>
</comment>
<evidence type="ECO:0000256" key="11">
    <source>
        <dbReference type="ARBA" id="ARBA00023128"/>
    </source>
</evidence>
<feature type="transmembrane region" description="Helical" evidence="16">
    <location>
        <begin position="235"/>
        <end position="253"/>
    </location>
</feature>
<reference evidence="18 19" key="1">
    <citation type="submission" date="2018-04" db="EMBL/GenBank/DDBJ databases">
        <authorList>
            <person name="Vogel A."/>
        </authorList>
    </citation>
    <scope>NUCLEOTIDE SEQUENCE [LARGE SCALE GENOMIC DNA]</scope>
</reference>
<evidence type="ECO:0000256" key="3">
    <source>
        <dbReference type="ARBA" id="ARBA00022448"/>
    </source>
</evidence>
<feature type="transmembrane region" description="Helical" evidence="16">
    <location>
        <begin position="204"/>
        <end position="223"/>
    </location>
</feature>
<keyword evidence="8" id="KW-0106">Calcium</keyword>
<dbReference type="GO" id="GO:0051560">
    <property type="term" value="P:mitochondrial calcium ion homeostasis"/>
    <property type="evidence" value="ECO:0007669"/>
    <property type="project" value="InterPro"/>
</dbReference>
<feature type="compositionally biased region" description="Low complexity" evidence="15">
    <location>
        <begin position="32"/>
        <end position="46"/>
    </location>
</feature>
<protein>
    <recommendedName>
        <fullName evidence="17">Calcium uniporter protein C-terminal domain-containing protein</fullName>
    </recommendedName>
</protein>
<sequence length="318" mass="35884">MWKASFVRLLRSRPPATWNPLPAGASTTASRCPSPCSDGSNSSSNRGSCFSGFRLTGSRYCSSVVAGGYGDGRAEGKGSVELVSEEEAKRLMRLVNVKALKERLGMEEKEVIGYSELLQACESVGIVKSPEEAAAFARVLDEAGVVWIFGDKVHLHPDLVVHRVRKAVPVALLPKDDPCKHELQKLLEGKEEIEKLAHKQVRRILWIGMCGTLVQIGFFFRLTFWEFSWDIMEPVAFFITATGIIIGYAYFLFTSRDPTYQDIYKRLFLSRMKKLVKKRSFDIHRLAELQKKCKLPLDVPTSGKRRMGVKWELDELLH</sequence>
<dbReference type="GO" id="GO:0005262">
    <property type="term" value="F:calcium channel activity"/>
    <property type="evidence" value="ECO:0007669"/>
    <property type="project" value="UniProtKB-KW"/>
</dbReference>
<keyword evidence="5" id="KW-0107">Calcium channel</keyword>
<dbReference type="OrthoDB" id="278338at2759"/>
<proteinExistence type="inferred from homology"/>
<feature type="domain" description="Calcium uniporter protein C-terminal" evidence="17">
    <location>
        <begin position="131"/>
        <end position="289"/>
    </location>
</feature>
<dbReference type="GO" id="GO:0015292">
    <property type="term" value="F:uniporter activity"/>
    <property type="evidence" value="ECO:0007669"/>
    <property type="project" value="TreeGrafter"/>
</dbReference>
<dbReference type="PANTHER" id="PTHR13462">
    <property type="entry name" value="CALCIUM UNIPORTER PROTEIN, MITOCHONDRIAL"/>
    <property type="match status" value="1"/>
</dbReference>
<keyword evidence="13" id="KW-0407">Ion channel</keyword>
<evidence type="ECO:0000256" key="10">
    <source>
        <dbReference type="ARBA" id="ARBA00023065"/>
    </source>
</evidence>
<evidence type="ECO:0000256" key="12">
    <source>
        <dbReference type="ARBA" id="ARBA00023136"/>
    </source>
</evidence>
<evidence type="ECO:0000256" key="1">
    <source>
        <dbReference type="ARBA" id="ARBA00004448"/>
    </source>
</evidence>
<evidence type="ECO:0000256" key="6">
    <source>
        <dbReference type="ARBA" id="ARBA00022692"/>
    </source>
</evidence>
<dbReference type="AlphaFoldDB" id="A0A484NHP1"/>
<keyword evidence="9 16" id="KW-1133">Transmembrane helix</keyword>
<evidence type="ECO:0000256" key="14">
    <source>
        <dbReference type="ARBA" id="ARBA00036634"/>
    </source>
</evidence>
<accession>A0A484NHP1</accession>
<comment type="catalytic activity">
    <reaction evidence="14">
        <text>Ca(2+)(in) = Ca(2+)(out)</text>
        <dbReference type="Rhea" id="RHEA:29671"/>
        <dbReference type="ChEBI" id="CHEBI:29108"/>
    </reaction>
</comment>
<keyword evidence="11" id="KW-0496">Mitochondrion</keyword>
<name>A0A484NHP1_9ASTE</name>
<dbReference type="GO" id="GO:1990246">
    <property type="term" value="C:uniplex complex"/>
    <property type="evidence" value="ECO:0007669"/>
    <property type="project" value="TreeGrafter"/>
</dbReference>
<comment type="subcellular location">
    <subcellularLocation>
        <location evidence="1">Mitochondrion inner membrane</location>
        <topology evidence="1">Multi-pass membrane protein</topology>
    </subcellularLocation>
</comment>